<evidence type="ECO:0000313" key="1">
    <source>
        <dbReference type="EMBL" id="JAH25551.1"/>
    </source>
</evidence>
<protein>
    <submittedName>
        <fullName evidence="1">Uncharacterized protein</fullName>
    </submittedName>
</protein>
<dbReference type="EMBL" id="GBXM01083026">
    <property type="protein sequence ID" value="JAH25551.1"/>
    <property type="molecule type" value="Transcribed_RNA"/>
</dbReference>
<organism evidence="1">
    <name type="scientific">Anguilla anguilla</name>
    <name type="common">European freshwater eel</name>
    <name type="synonym">Muraena anguilla</name>
    <dbReference type="NCBI Taxonomy" id="7936"/>
    <lineage>
        <taxon>Eukaryota</taxon>
        <taxon>Metazoa</taxon>
        <taxon>Chordata</taxon>
        <taxon>Craniata</taxon>
        <taxon>Vertebrata</taxon>
        <taxon>Euteleostomi</taxon>
        <taxon>Actinopterygii</taxon>
        <taxon>Neopterygii</taxon>
        <taxon>Teleostei</taxon>
        <taxon>Anguilliformes</taxon>
        <taxon>Anguillidae</taxon>
        <taxon>Anguilla</taxon>
    </lineage>
</organism>
<accession>A0A0E9R8S2</accession>
<reference evidence="1" key="1">
    <citation type="submission" date="2014-11" db="EMBL/GenBank/DDBJ databases">
        <authorList>
            <person name="Amaro Gonzalez C."/>
        </authorList>
    </citation>
    <scope>NUCLEOTIDE SEQUENCE</scope>
</reference>
<dbReference type="AlphaFoldDB" id="A0A0E9R8S2"/>
<proteinExistence type="predicted"/>
<sequence length="51" mass="5643">MGSVIPQTESLMSLFSCFYRERHTQCQALFSPASTSQMGGKCQIPDTTELV</sequence>
<name>A0A0E9R8S2_ANGAN</name>
<reference evidence="1" key="2">
    <citation type="journal article" date="2015" name="Fish Shellfish Immunol.">
        <title>Early steps in the European eel (Anguilla anguilla)-Vibrio vulnificus interaction in the gills: Role of the RtxA13 toxin.</title>
        <authorList>
            <person name="Callol A."/>
            <person name="Pajuelo D."/>
            <person name="Ebbesson L."/>
            <person name="Teles M."/>
            <person name="MacKenzie S."/>
            <person name="Amaro C."/>
        </authorList>
    </citation>
    <scope>NUCLEOTIDE SEQUENCE</scope>
</reference>